<protein>
    <submittedName>
        <fullName evidence="2">Uncharacterized protein</fullName>
    </submittedName>
</protein>
<dbReference type="EMBL" id="CAMXCT030000283">
    <property type="protein sequence ID" value="CAL4763942.1"/>
    <property type="molecule type" value="Genomic_DNA"/>
</dbReference>
<feature type="compositionally biased region" description="Acidic residues" evidence="1">
    <location>
        <begin position="666"/>
        <end position="681"/>
    </location>
</feature>
<dbReference type="EMBL" id="CAMXCT010000283">
    <property type="protein sequence ID" value="CAI3976630.1"/>
    <property type="molecule type" value="Genomic_DNA"/>
</dbReference>
<dbReference type="OrthoDB" id="423388at2759"/>
<evidence type="ECO:0000313" key="2">
    <source>
        <dbReference type="EMBL" id="CAI3976630.1"/>
    </source>
</evidence>
<comment type="caution">
    <text evidence="2">The sequence shown here is derived from an EMBL/GenBank/DDBJ whole genome shotgun (WGS) entry which is preliminary data.</text>
</comment>
<organism evidence="2">
    <name type="scientific">Cladocopium goreaui</name>
    <dbReference type="NCBI Taxonomy" id="2562237"/>
    <lineage>
        <taxon>Eukaryota</taxon>
        <taxon>Sar</taxon>
        <taxon>Alveolata</taxon>
        <taxon>Dinophyceae</taxon>
        <taxon>Suessiales</taxon>
        <taxon>Symbiodiniaceae</taxon>
        <taxon>Cladocopium</taxon>
    </lineage>
</organism>
<evidence type="ECO:0000256" key="1">
    <source>
        <dbReference type="SAM" id="MobiDB-lite"/>
    </source>
</evidence>
<evidence type="ECO:0000313" key="3">
    <source>
        <dbReference type="EMBL" id="CAL1130005.1"/>
    </source>
</evidence>
<dbReference type="EMBL" id="CAMXCT020000283">
    <property type="protein sequence ID" value="CAL1130005.1"/>
    <property type="molecule type" value="Genomic_DNA"/>
</dbReference>
<sequence length="681" mass="74986">MGWEGSNDTQRFSFATTIISNVTAIRNQRNRVEALAPLLQQIWSWRFSFQISRSSETEQVQAAWALRMKISLRKQAEQLLLSKKRKKRAAARALLQHWANQTDEFRLELLCSSDLLLRTLQYRPHQLLLPGHGCDGKLGHLQRLVVEFQVPLHLLKETKASHVAAPFFHWPPDLQAAFANFWCLPTLTEHGMHRSLKPACNEHVIVRCAQLFLALPDVDHAPLQRLIDVCARQLDTGDAGTERTERTEQALLRGSCGRILDQLLLLLAASDRPSAVLPIFESHLGRGVSKQAARSFQRLLRRTAPVEAQQTLAKLLAAESGCLKVAEQVALVRLVGEFLGKAAVEPLKAIWQKCHRDVAGAVLCQFCHPKVSCDASAAVVEDLCIQVKAGSREPYQLQILLQHLQGNPCDDRVAKILVTTAGGADPTLAELALGALACWSKQQLSSTSTFAAVAAVASEVLCRFDAGWQVAAPSAMRCLMHLAAAEAELLKKGLCTLATLTSMKAMRRLRHMAELLVEEADPTVRSAAAAALLGNVGCGAAVRWGLELWARDLHWNEATGLLQQVAQLPTDIREEPLFLAPMLRSCKASLARETLETLQLKDTALHLASTLPELPKGHVEAIMVLLLAMDAEALEPCLEERTPSLALQVLLADLQDAGMSTGPTVAEDEDFEDEDEDYDYE</sequence>
<reference evidence="2" key="1">
    <citation type="submission" date="2022-10" db="EMBL/GenBank/DDBJ databases">
        <authorList>
            <person name="Chen Y."/>
            <person name="Dougan E. K."/>
            <person name="Chan C."/>
            <person name="Rhodes N."/>
            <person name="Thang M."/>
        </authorList>
    </citation>
    <scope>NUCLEOTIDE SEQUENCE</scope>
</reference>
<gene>
    <name evidence="2" type="ORF">C1SCF055_LOCUS4835</name>
</gene>
<dbReference type="Proteomes" id="UP001152797">
    <property type="component" value="Unassembled WGS sequence"/>
</dbReference>
<reference evidence="3" key="2">
    <citation type="submission" date="2024-04" db="EMBL/GenBank/DDBJ databases">
        <authorList>
            <person name="Chen Y."/>
            <person name="Shah S."/>
            <person name="Dougan E. K."/>
            <person name="Thang M."/>
            <person name="Chan C."/>
        </authorList>
    </citation>
    <scope>NUCLEOTIDE SEQUENCE [LARGE SCALE GENOMIC DNA]</scope>
</reference>
<name>A0A9P1BPX6_9DINO</name>
<evidence type="ECO:0000313" key="4">
    <source>
        <dbReference type="Proteomes" id="UP001152797"/>
    </source>
</evidence>
<proteinExistence type="predicted"/>
<feature type="region of interest" description="Disordered" evidence="1">
    <location>
        <begin position="659"/>
        <end position="681"/>
    </location>
</feature>
<dbReference type="AlphaFoldDB" id="A0A9P1BPX6"/>
<keyword evidence="4" id="KW-1185">Reference proteome</keyword>
<accession>A0A9P1BPX6</accession>